<reference evidence="1 2" key="1">
    <citation type="journal article" date="2016" name="Nat. Commun.">
        <title>Thousands of microbial genomes shed light on interconnected biogeochemical processes in an aquifer system.</title>
        <authorList>
            <person name="Anantharaman K."/>
            <person name="Brown C.T."/>
            <person name="Hug L.A."/>
            <person name="Sharon I."/>
            <person name="Castelle C.J."/>
            <person name="Probst A.J."/>
            <person name="Thomas B.C."/>
            <person name="Singh A."/>
            <person name="Wilkins M.J."/>
            <person name="Karaoz U."/>
            <person name="Brodie E.L."/>
            <person name="Williams K.H."/>
            <person name="Hubbard S.S."/>
            <person name="Banfield J.F."/>
        </authorList>
    </citation>
    <scope>NUCLEOTIDE SEQUENCE [LARGE SCALE GENOMIC DNA]</scope>
</reference>
<dbReference type="AlphaFoldDB" id="A0A1F5KJZ3"/>
<evidence type="ECO:0000313" key="1">
    <source>
        <dbReference type="EMBL" id="OGE41257.1"/>
    </source>
</evidence>
<dbReference type="Proteomes" id="UP000177328">
    <property type="component" value="Unassembled WGS sequence"/>
</dbReference>
<evidence type="ECO:0000313" key="2">
    <source>
        <dbReference type="Proteomes" id="UP000177328"/>
    </source>
</evidence>
<dbReference type="EMBL" id="MFDD01000002">
    <property type="protein sequence ID" value="OGE41257.1"/>
    <property type="molecule type" value="Genomic_DNA"/>
</dbReference>
<organism evidence="1 2">
    <name type="scientific">Candidatus Daviesbacteria bacterium RIFCSPHIGHO2_02_FULL_43_12</name>
    <dbReference type="NCBI Taxonomy" id="1797776"/>
    <lineage>
        <taxon>Bacteria</taxon>
        <taxon>Candidatus Daviesiibacteriota</taxon>
    </lineage>
</organism>
<protein>
    <submittedName>
        <fullName evidence="1">Uncharacterized protein</fullName>
    </submittedName>
</protein>
<comment type="caution">
    <text evidence="1">The sequence shown here is derived from an EMBL/GenBank/DDBJ whole genome shotgun (WGS) entry which is preliminary data.</text>
</comment>
<sequence>MSIARCGAETMTGVSYQPAGETEFPIQKMPTIAVFCDGCSVGHFFAKEPHEGDDSHRRNGAAFLASRCRVIRALRAQTTPEVWRMMLPEALQ</sequence>
<name>A0A1F5KJZ3_9BACT</name>
<proteinExistence type="predicted"/>
<accession>A0A1F5KJZ3</accession>
<gene>
    <name evidence="1" type="ORF">A3D25_01890</name>
</gene>